<feature type="coiled-coil region" evidence="1">
    <location>
        <begin position="658"/>
        <end position="709"/>
    </location>
</feature>
<dbReference type="InterPro" id="IPR027417">
    <property type="entry name" value="P-loop_NTPase"/>
</dbReference>
<organism evidence="5 6">
    <name type="scientific">Corynebacterium macginleyi</name>
    <dbReference type="NCBI Taxonomy" id="38290"/>
    <lineage>
        <taxon>Bacteria</taxon>
        <taxon>Bacillati</taxon>
        <taxon>Actinomycetota</taxon>
        <taxon>Actinomycetes</taxon>
        <taxon>Mycobacteriales</taxon>
        <taxon>Corynebacteriaceae</taxon>
        <taxon>Corynebacterium</taxon>
    </lineage>
</organism>
<dbReference type="Proteomes" id="UP001518680">
    <property type="component" value="Unassembled WGS sequence"/>
</dbReference>
<evidence type="ECO:0000256" key="1">
    <source>
        <dbReference type="SAM" id="Coils"/>
    </source>
</evidence>
<accession>A0A3M0GZY3</accession>
<reference evidence="4 7" key="2">
    <citation type="submission" date="2021-01" db="EMBL/GenBank/DDBJ databases">
        <title>Complete genome sequences of Corynebacterium macginleyi strains isolated from infectious keratitis.</title>
        <authorList>
            <person name="Sagerfors S."/>
            <person name="Poehlein A."/>
            <person name="Soderquist B."/>
            <person name="Bruggemann H."/>
        </authorList>
    </citation>
    <scope>NUCLEOTIDE SEQUENCE [LARGE SCALE GENOMIC DNA]</scope>
    <source>
        <strain evidence="4 7">12T220</strain>
    </source>
</reference>
<keyword evidence="7" id="KW-1185">Reference proteome</keyword>
<dbReference type="EMBL" id="REGC01000009">
    <property type="protein sequence ID" value="RMB59241.1"/>
    <property type="molecule type" value="Genomic_DNA"/>
</dbReference>
<dbReference type="Pfam" id="PF13175">
    <property type="entry name" value="AAA_15"/>
    <property type="match status" value="1"/>
</dbReference>
<dbReference type="PANTHER" id="PTHR41259">
    <property type="entry name" value="DOUBLE-STRAND BREAK REPAIR RAD50 ATPASE, PUTATIVE-RELATED"/>
    <property type="match status" value="1"/>
</dbReference>
<dbReference type="GO" id="GO:0006302">
    <property type="term" value="P:double-strand break repair"/>
    <property type="evidence" value="ECO:0007669"/>
    <property type="project" value="InterPro"/>
</dbReference>
<protein>
    <submittedName>
        <fullName evidence="4">AAA family ATPase</fullName>
    </submittedName>
    <submittedName>
        <fullName evidence="5">ATP-binding protein</fullName>
    </submittedName>
</protein>
<dbReference type="RefSeq" id="WP_121927925.1">
    <property type="nucleotide sequence ID" value="NZ_CP068291.1"/>
</dbReference>
<keyword evidence="5" id="KW-0547">Nucleotide-binding</keyword>
<dbReference type="GO" id="GO:0016887">
    <property type="term" value="F:ATP hydrolysis activity"/>
    <property type="evidence" value="ECO:0007669"/>
    <property type="project" value="InterPro"/>
</dbReference>
<evidence type="ECO:0000259" key="3">
    <source>
        <dbReference type="Pfam" id="PF13175"/>
    </source>
</evidence>
<dbReference type="SUPFAM" id="SSF52540">
    <property type="entry name" value="P-loop containing nucleoside triphosphate hydrolases"/>
    <property type="match status" value="2"/>
</dbReference>
<feature type="compositionally biased region" description="Basic and acidic residues" evidence="2">
    <location>
        <begin position="315"/>
        <end position="327"/>
    </location>
</feature>
<feature type="region of interest" description="Disordered" evidence="2">
    <location>
        <begin position="595"/>
        <end position="618"/>
    </location>
</feature>
<reference evidence="5 6" key="1">
    <citation type="submission" date="2018-10" db="EMBL/GenBank/DDBJ databases">
        <title>Corynebacterium macginleyi genome sequencing and assembly of the type strain and two clinical samples.</title>
        <authorList>
            <person name="Bernier A.-M."/>
            <person name="Bernard K."/>
        </authorList>
    </citation>
    <scope>NUCLEOTIDE SEQUENCE [LARGE SCALE GENOMIC DNA]</scope>
    <source>
        <strain evidence="5 6">NML 120205</strain>
    </source>
</reference>
<dbReference type="PANTHER" id="PTHR41259:SF1">
    <property type="entry name" value="DOUBLE-STRAND BREAK REPAIR RAD50 ATPASE, PUTATIVE-RELATED"/>
    <property type="match status" value="1"/>
</dbReference>
<evidence type="ECO:0000313" key="7">
    <source>
        <dbReference type="Proteomes" id="UP001518680"/>
    </source>
</evidence>
<feature type="compositionally biased region" description="Low complexity" evidence="2">
    <location>
        <begin position="295"/>
        <end position="314"/>
    </location>
</feature>
<evidence type="ECO:0000313" key="4">
    <source>
        <dbReference type="EMBL" id="MBM0244006.1"/>
    </source>
</evidence>
<dbReference type="EMBL" id="JAACBX020000002">
    <property type="protein sequence ID" value="MBM0244006.1"/>
    <property type="molecule type" value="Genomic_DNA"/>
</dbReference>
<dbReference type="Gene3D" id="3.40.50.300">
    <property type="entry name" value="P-loop containing nucleotide triphosphate hydrolases"/>
    <property type="match status" value="2"/>
</dbReference>
<evidence type="ECO:0000313" key="5">
    <source>
        <dbReference type="EMBL" id="RMB59241.1"/>
    </source>
</evidence>
<dbReference type="Proteomes" id="UP000270649">
    <property type="component" value="Unassembled WGS sequence"/>
</dbReference>
<gene>
    <name evidence="5" type="ORF">D9543_07505</name>
    <name evidence="4" type="ORF">GWO63_006950</name>
</gene>
<dbReference type="AlphaFoldDB" id="A0A3M0GZY3"/>
<feature type="compositionally biased region" description="Basic and acidic residues" evidence="2">
    <location>
        <begin position="249"/>
        <end position="294"/>
    </location>
</feature>
<dbReference type="OrthoDB" id="3177877at2"/>
<evidence type="ECO:0000256" key="2">
    <source>
        <dbReference type="SAM" id="MobiDB-lite"/>
    </source>
</evidence>
<keyword evidence="5" id="KW-0067">ATP-binding</keyword>
<keyword evidence="1" id="KW-0175">Coiled coil</keyword>
<comment type="caution">
    <text evidence="5">The sequence shown here is derived from an EMBL/GenBank/DDBJ whole genome shotgun (WGS) entry which is preliminary data.</text>
</comment>
<dbReference type="GO" id="GO:0005524">
    <property type="term" value="F:ATP binding"/>
    <property type="evidence" value="ECO:0007669"/>
    <property type="project" value="UniProtKB-KW"/>
</dbReference>
<name>A0A3M0GZY3_9CORY</name>
<dbReference type="InterPro" id="IPR041685">
    <property type="entry name" value="AAA_GajA/Old/RecF-like"/>
</dbReference>
<evidence type="ECO:0000313" key="6">
    <source>
        <dbReference type="Proteomes" id="UP000270649"/>
    </source>
</evidence>
<proteinExistence type="predicted"/>
<feature type="domain" description="Endonuclease GajA/Old nuclease/RecF-like AAA" evidence="3">
    <location>
        <begin position="1"/>
        <end position="356"/>
    </location>
</feature>
<sequence length="862" mass="94925">MRIHSLEIKNVRGIEHLVLDDLPETGVVVIHGENEAGKSTIVEALDVVLTEKHTAGSSGIRELQPVGKDVSPEVNADISVGEYRFRIAKRWLKKRYSELVISSPRHAQFTGRQADDELEQILSRNMDRQLLDVLFMRQDDSKDAISAAGIPSLTRALEQETGLADDEVSGDDSQLLAKVDREYKRYFTGKAAKATGEYKKAQETLERATRELEEATAAVHGLDSVVERYEHLERQQEVAEEQLPAARQDLAEKQSAADEAVKAQHQVDAHKAELARAKEDFQRAKDAQSKRQEMTEALEAAGTAKETAAENLAAAREKAAEENEKKEAAEKKLATAKKDYATARAALKQARLYQDKEIFQRLDKRLLKVEDLAQGVEKAQAEIAQRGRAITAADVEELRKADANLSLAKRLHDATAAKVEFSGPEGAEIGVDGKQVDIAKQPAIELVDGREITIGNITARFVAGAYSSDKTQREVDQAEARLQELFDTTGVESIAAAEALHKVHSEQNAGLDAAARKLEGELGPDDLGELRAQHAALKKKVSGLDDAPTMNLSAAEDAEEKARELVDALDRELIPFRESRIAHDAVRLEAELDAATEKSERAQRELAEAREKTSDAGLEEETKRLDMRVTTLEEQLSEMEAVDLATAQDLVKGARSHLEYLQKQVQNSKVELGKLSSEINYHSGAAEREQQAQAAAEMAQAVLESVEKRALAARYLRELLLKHRDAARQRYAEPFVAALAQLAHTIYGGDISFELAEDLSVTARTRDDETVAMTSLSGGAREQLAILTRFAIARLVAGEESVPVIVDDALGSTDAHRLQLMSTLFSQVGRENQVLVFTCMPQRYSRVIGRSERDIAMLKGVI</sequence>
<feature type="region of interest" description="Disordered" evidence="2">
    <location>
        <begin position="249"/>
        <end position="327"/>
    </location>
</feature>